<evidence type="ECO:0000256" key="6">
    <source>
        <dbReference type="ARBA" id="ARBA00022747"/>
    </source>
</evidence>
<dbReference type="KEGG" id="mah:MEALZ_2078"/>
<comment type="similarity">
    <text evidence="1">Belongs to the N(4)/N(6)-methyltransferase family.</text>
</comment>
<sequence>MLFIDASRDYQDVKNQNRLRQSDIDKIVATYRARESVDKYAYLASFDEIKDNDFNLNIPRYVDTFEEEAEIDIDAVQAEISQLESELEGVKQEMTGYLKELGYKA</sequence>
<dbReference type="SUPFAM" id="SSF53335">
    <property type="entry name" value="S-adenosyl-L-methionine-dependent methyltransferases"/>
    <property type="match status" value="1"/>
</dbReference>
<evidence type="ECO:0000256" key="1">
    <source>
        <dbReference type="ARBA" id="ARBA00006594"/>
    </source>
</evidence>
<organism evidence="10 11">
    <name type="scientific">Methylotuvimicrobium alcaliphilum (strain DSM 19304 / NCIMB 14124 / VKM B-2133 / 20Z)</name>
    <name type="common">Methylomicrobium alcaliphilum</name>
    <dbReference type="NCBI Taxonomy" id="1091494"/>
    <lineage>
        <taxon>Bacteria</taxon>
        <taxon>Pseudomonadati</taxon>
        <taxon>Pseudomonadota</taxon>
        <taxon>Gammaproteobacteria</taxon>
        <taxon>Methylococcales</taxon>
        <taxon>Methylococcaceae</taxon>
        <taxon>Methylotuvimicrobium</taxon>
    </lineage>
</organism>
<evidence type="ECO:0000256" key="3">
    <source>
        <dbReference type="ARBA" id="ARBA00022603"/>
    </source>
</evidence>
<accession>G4T429</accession>
<keyword evidence="6" id="KW-0680">Restriction system</keyword>
<proteinExistence type="inferred from homology"/>
<dbReference type="STRING" id="1091494.MEALZ_2078"/>
<feature type="coiled-coil region" evidence="8">
    <location>
        <begin position="66"/>
        <end position="100"/>
    </location>
</feature>
<reference evidence="11" key="1">
    <citation type="journal article" date="2012" name="J. Bacteriol.">
        <title>Genome sequence of the haloalkaliphilic methanotrophic bacterium Methylomicrobium alcaliphilum 20Z.</title>
        <authorList>
            <person name="Vuilleumier S."/>
            <person name="Khmelenina V.N."/>
            <person name="Bringel F."/>
            <person name="Reshetnikov A.S."/>
            <person name="Lajus A."/>
            <person name="Mangenot S."/>
            <person name="Rouy Z."/>
            <person name="Op den Camp H.J."/>
            <person name="Jetten M.S."/>
            <person name="Dispirito A.A."/>
            <person name="Dunfield P."/>
            <person name="Klotz M.G."/>
            <person name="Semrau J.D."/>
            <person name="Stein L.Y."/>
            <person name="Barbe V."/>
            <person name="Medigue C."/>
            <person name="Trotsenko Y.A."/>
            <person name="Kalyuzhnaya M.G."/>
        </authorList>
    </citation>
    <scope>NUCLEOTIDE SEQUENCE [LARGE SCALE GENOMIC DNA]</scope>
    <source>
        <strain evidence="11">DSM 19304 / NCIMB 14124 / VKM B-2133 / 20Z</strain>
    </source>
</reference>
<dbReference type="GO" id="GO:0032259">
    <property type="term" value="P:methylation"/>
    <property type="evidence" value="ECO:0007669"/>
    <property type="project" value="UniProtKB-KW"/>
</dbReference>
<dbReference type="PATRIC" id="fig|271065.3.peg.2136"/>
<dbReference type="REBASE" id="110341">
    <property type="entry name" value="M.Mal20ZORF2078P"/>
</dbReference>
<dbReference type="GO" id="GO:0003677">
    <property type="term" value="F:DNA binding"/>
    <property type="evidence" value="ECO:0007669"/>
    <property type="project" value="InterPro"/>
</dbReference>
<evidence type="ECO:0000256" key="2">
    <source>
        <dbReference type="ARBA" id="ARBA00011900"/>
    </source>
</evidence>
<gene>
    <name evidence="10" type="ordered locus">MEALZ_2078</name>
</gene>
<keyword evidence="4" id="KW-0808">Transferase</keyword>
<dbReference type="InterPro" id="IPR003356">
    <property type="entry name" value="DNA_methylase_A-5"/>
</dbReference>
<dbReference type="PANTHER" id="PTHR42933:SF3">
    <property type="entry name" value="TYPE I RESTRICTION ENZYME MJAVIII METHYLASE SUBUNIT"/>
    <property type="match status" value="1"/>
</dbReference>
<dbReference type="RefSeq" id="WP_014148554.1">
    <property type="nucleotide sequence ID" value="NC_016112.1"/>
</dbReference>
<keyword evidence="3" id="KW-0489">Methyltransferase</keyword>
<dbReference type="Gene3D" id="3.40.50.150">
    <property type="entry name" value="Vaccinia Virus protein VP39"/>
    <property type="match status" value="1"/>
</dbReference>
<evidence type="ECO:0000256" key="8">
    <source>
        <dbReference type="SAM" id="Coils"/>
    </source>
</evidence>
<evidence type="ECO:0000256" key="7">
    <source>
        <dbReference type="ARBA" id="ARBA00047942"/>
    </source>
</evidence>
<dbReference type="EMBL" id="FO082060">
    <property type="protein sequence ID" value="CCE23764.1"/>
    <property type="molecule type" value="Genomic_DNA"/>
</dbReference>
<evidence type="ECO:0000256" key="5">
    <source>
        <dbReference type="ARBA" id="ARBA00022691"/>
    </source>
</evidence>
<dbReference type="InterPro" id="IPR029063">
    <property type="entry name" value="SAM-dependent_MTases_sf"/>
</dbReference>
<protein>
    <recommendedName>
        <fullName evidence="2">site-specific DNA-methyltransferase (adenine-specific)</fullName>
        <ecNumber evidence="2">2.1.1.72</ecNumber>
    </recommendedName>
</protein>
<keyword evidence="11" id="KW-1185">Reference proteome</keyword>
<evidence type="ECO:0000313" key="10">
    <source>
        <dbReference type="EMBL" id="CCE23764.1"/>
    </source>
</evidence>
<keyword evidence="8" id="KW-0175">Coiled coil</keyword>
<evidence type="ECO:0000259" key="9">
    <source>
        <dbReference type="Pfam" id="PF02384"/>
    </source>
</evidence>
<dbReference type="GO" id="GO:0008170">
    <property type="term" value="F:N-methyltransferase activity"/>
    <property type="evidence" value="ECO:0007669"/>
    <property type="project" value="InterPro"/>
</dbReference>
<dbReference type="HOGENOM" id="CLU_013049_8_0_6"/>
<dbReference type="AlphaFoldDB" id="G4T429"/>
<feature type="domain" description="DNA methylase adenine-specific" evidence="9">
    <location>
        <begin position="2"/>
        <end position="68"/>
    </location>
</feature>
<name>G4T429_META2</name>
<comment type="catalytic activity">
    <reaction evidence="7">
        <text>a 2'-deoxyadenosine in DNA + S-adenosyl-L-methionine = an N(6)-methyl-2'-deoxyadenosine in DNA + S-adenosyl-L-homocysteine + H(+)</text>
        <dbReference type="Rhea" id="RHEA:15197"/>
        <dbReference type="Rhea" id="RHEA-COMP:12418"/>
        <dbReference type="Rhea" id="RHEA-COMP:12419"/>
        <dbReference type="ChEBI" id="CHEBI:15378"/>
        <dbReference type="ChEBI" id="CHEBI:57856"/>
        <dbReference type="ChEBI" id="CHEBI:59789"/>
        <dbReference type="ChEBI" id="CHEBI:90615"/>
        <dbReference type="ChEBI" id="CHEBI:90616"/>
        <dbReference type="EC" id="2.1.1.72"/>
    </reaction>
</comment>
<evidence type="ECO:0000313" key="11">
    <source>
        <dbReference type="Proteomes" id="UP000008315"/>
    </source>
</evidence>
<dbReference type="EC" id="2.1.1.72" evidence="2"/>
<evidence type="ECO:0000256" key="4">
    <source>
        <dbReference type="ARBA" id="ARBA00022679"/>
    </source>
</evidence>
<dbReference type="PANTHER" id="PTHR42933">
    <property type="entry name" value="SLR6095 PROTEIN"/>
    <property type="match status" value="1"/>
</dbReference>
<dbReference type="REBASE" id="41288">
    <property type="entry name" value="M1.Mal20ZORF2078P"/>
</dbReference>
<dbReference type="Proteomes" id="UP000008315">
    <property type="component" value="Chromosome"/>
</dbReference>
<dbReference type="GO" id="GO:0009307">
    <property type="term" value="P:DNA restriction-modification system"/>
    <property type="evidence" value="ECO:0007669"/>
    <property type="project" value="UniProtKB-KW"/>
</dbReference>
<dbReference type="InterPro" id="IPR051537">
    <property type="entry name" value="DNA_Adenine_Mtase"/>
</dbReference>
<keyword evidence="5" id="KW-0949">S-adenosyl-L-methionine</keyword>
<dbReference type="Pfam" id="PF02384">
    <property type="entry name" value="N6_Mtase"/>
    <property type="match status" value="1"/>
</dbReference>
<dbReference type="GO" id="GO:0009007">
    <property type="term" value="F:site-specific DNA-methyltransferase (adenine-specific) activity"/>
    <property type="evidence" value="ECO:0007669"/>
    <property type="project" value="UniProtKB-EC"/>
</dbReference>